<evidence type="ECO:0000313" key="2">
    <source>
        <dbReference type="EMBL" id="QBR46716.1"/>
    </source>
</evidence>
<dbReference type="InterPro" id="IPR035985">
    <property type="entry name" value="Ubiquitin-activating_enz"/>
</dbReference>
<keyword evidence="3" id="KW-1185">Reference proteome</keyword>
<organism evidence="2 3">
    <name type="scientific">Leuconostoc kimchii</name>
    <dbReference type="NCBI Taxonomy" id="136609"/>
    <lineage>
        <taxon>Bacteria</taxon>
        <taxon>Bacillati</taxon>
        <taxon>Bacillota</taxon>
        <taxon>Bacilli</taxon>
        <taxon>Lactobacillales</taxon>
        <taxon>Lactobacillaceae</taxon>
        <taxon>Leuconostoc</taxon>
    </lineage>
</organism>
<dbReference type="RefSeq" id="WP_013102800.1">
    <property type="nucleotide sequence ID" value="NZ_CP037939.1"/>
</dbReference>
<evidence type="ECO:0000313" key="3">
    <source>
        <dbReference type="Proteomes" id="UP000295756"/>
    </source>
</evidence>
<name>A0ABX5SKL6_9LACO</name>
<dbReference type="EMBL" id="CP037939">
    <property type="protein sequence ID" value="QBR46716.1"/>
    <property type="molecule type" value="Genomic_DNA"/>
</dbReference>
<protein>
    <submittedName>
        <fullName evidence="2">Thiamine biosynthesis protein ThiF</fullName>
    </submittedName>
</protein>
<dbReference type="Pfam" id="PF00899">
    <property type="entry name" value="ThiF"/>
    <property type="match status" value="1"/>
</dbReference>
<dbReference type="Gene3D" id="3.40.50.720">
    <property type="entry name" value="NAD(P)-binding Rossmann-like Domain"/>
    <property type="match status" value="1"/>
</dbReference>
<sequence>MKIEIFIVYTLFTDEQPAHRSDEYKVGEKNVYSTHDFGKLKSDEAKTFAEKFNPNVEFIVNNQEINSVSDIENLIKQSNPDFIVNVADYPTGFIDFWVNEAAIKYKVPIFSAIVNKKHGKVYSVIPGSTACYYCQYLQDLESVPEYEEELKVIQTQEGNTNLNYYRSPNGALGPSCLFQGYYLANEIMRYLFQGTSSLLTFNKRFNINFLTNEQDYMELKRYDQCKICGELND</sequence>
<feature type="domain" description="THIF-type NAD/FAD binding fold" evidence="1">
    <location>
        <begin position="31"/>
        <end position="225"/>
    </location>
</feature>
<dbReference type="InterPro" id="IPR000594">
    <property type="entry name" value="ThiF_NAD_FAD-bd"/>
</dbReference>
<dbReference type="SUPFAM" id="SSF69572">
    <property type="entry name" value="Activating enzymes of the ubiquitin-like proteins"/>
    <property type="match status" value="1"/>
</dbReference>
<evidence type="ECO:0000259" key="1">
    <source>
        <dbReference type="Pfam" id="PF00899"/>
    </source>
</evidence>
<accession>A0ABX5SKL6</accession>
<gene>
    <name evidence="2" type="ORF">EW139_00700</name>
</gene>
<dbReference type="Proteomes" id="UP000295756">
    <property type="component" value="Chromosome"/>
</dbReference>
<proteinExistence type="predicted"/>
<reference evidence="2 3" key="1">
    <citation type="submission" date="2019-03" db="EMBL/GenBank/DDBJ databases">
        <title>Complete Genome Sequence of Leuconostoc kimchii strain NKJ218 Isolated from Homemade Kimchi.</title>
        <authorList>
            <person name="Jung J.Y."/>
            <person name="Jin H.M."/>
            <person name="Jung J.-W."/>
            <person name="Lee S.-Y."/>
            <person name="Ryu B.-G."/>
            <person name="Han S.-S."/>
            <person name="Kang H.K."/>
            <person name="Choi H.W."/>
            <person name="Chung E.J."/>
            <person name="Choi K.-M."/>
        </authorList>
    </citation>
    <scope>NUCLEOTIDE SEQUENCE [LARGE SCALE GENOMIC DNA]</scope>
    <source>
        <strain evidence="2 3">NKJ218</strain>
    </source>
</reference>